<feature type="non-terminal residue" evidence="12">
    <location>
        <position position="1"/>
    </location>
</feature>
<evidence type="ECO:0000256" key="1">
    <source>
        <dbReference type="ARBA" id="ARBA00004251"/>
    </source>
</evidence>
<sequence>TCMEVSWQQDPMWTPAPSSLQVSSDVFPQVDGKLLPVLRIEWQVATDASIRNLQGAELAVMQVNSNQQICAQFDFQNNLTLEVHPDGGWWNFTFDRFEVEPGQIYQVTVYHLPKLGVDGDYNCKSQSFRMPDCKDSLMKRTIPCIKTGSLWEPRIQGKIIDDTTLLVSFNPWMEPAQYQIHVSSFLNEKKCKMITRDFTEVIPFLNCSLGLQQQVNVTIKIEKNIRACCSYEIQIQPYFENCGTDCLRHSDFIPCSPAPNDVIMWLYWCITGICVLLVGSVIAGVVCMTKKRAVLCFSAAPYTDLPLPPLKSRKVWIVYSADHLLYVDVVLKFAEFLMTVCGTAVALDLLEDHQISELGPLPWLTRQKKEMEDLSSKIIILCSRGTQAKWQAMLGGEPVCLEQDRQKPMGDLFTPALNLILSDFKKPACFGMYIVCYFEGISSEKDIPDLFNVTSRYQLMDKFEDIYFRIQELEKFEPGRIHRIREITADSYTDAPSGRKLKEAVQKFRNWQMEHPDWFESQTICLDNEEELQPLKRESQVDSLLSEPGGIVKHQLHLLEPDPNCCYVINLHMQEGESRGCKLQPQLNLCEDTASQTVVFPVDEALLVQVVEPVSSMEDRNILGHHVLSNEDYMERVPLLETSCPMRNNIILHNDTEVSAIDDQSPANLSGELRHHLNGLMYSLYHQSVVPSEPSFCQEEADQQHQLVFDDQCKDQRQSVQSDQGYISRCSPLPPDDDLVEEEEEEEEEAEEDQEKQVFHELSPEVLNSLKSLQQQLFFQEIQRSSDWRYPAEVMDIGESL</sequence>
<feature type="transmembrane region" description="Helical" evidence="10">
    <location>
        <begin position="265"/>
        <end position="288"/>
    </location>
</feature>
<keyword evidence="5 10" id="KW-1133">Transmembrane helix</keyword>
<evidence type="ECO:0000256" key="7">
    <source>
        <dbReference type="ARBA" id="ARBA00023170"/>
    </source>
</evidence>
<dbReference type="PROSITE" id="PS51534">
    <property type="entry name" value="SEFIR"/>
    <property type="match status" value="1"/>
</dbReference>
<dbReference type="Gene3D" id="2.60.40.2160">
    <property type="entry name" value="Interleukin-17 receptor A/B, fibronectin-III-like domain 1"/>
    <property type="match status" value="1"/>
</dbReference>
<name>A0A7L4N2D2_9AVES</name>
<evidence type="ECO:0000313" key="12">
    <source>
        <dbReference type="EMBL" id="NXY83208.1"/>
    </source>
</evidence>
<feature type="non-terminal residue" evidence="12">
    <location>
        <position position="801"/>
    </location>
</feature>
<reference evidence="12 13" key="1">
    <citation type="submission" date="2020-02" db="EMBL/GenBank/DDBJ databases">
        <title>Bird 10,000 Genomes (B10K) Project - Family phase.</title>
        <authorList>
            <person name="Zhang G."/>
        </authorList>
    </citation>
    <scope>NUCLEOTIDE SEQUENCE [LARGE SCALE GENOMIC DNA]</scope>
    <source>
        <strain evidence="12">B10K-DU-013-51</strain>
        <tissue evidence="12">Mixed tissue sample</tissue>
    </source>
</reference>
<proteinExistence type="predicted"/>
<dbReference type="Pfam" id="PF16556">
    <property type="entry name" value="IL17R_fnIII_D1"/>
    <property type="match status" value="1"/>
</dbReference>
<dbReference type="InterPro" id="IPR013568">
    <property type="entry name" value="SEFIR_dom"/>
</dbReference>
<dbReference type="PANTHER" id="PTHR15583:SF13">
    <property type="entry name" value="INTERLEUKIN-17 RECEPTOR A"/>
    <property type="match status" value="1"/>
</dbReference>
<feature type="compositionally biased region" description="Acidic residues" evidence="9">
    <location>
        <begin position="735"/>
        <end position="754"/>
    </location>
</feature>
<keyword evidence="7" id="KW-0675">Receptor</keyword>
<dbReference type="Pfam" id="PF16578">
    <property type="entry name" value="IL17R_fnIII_D2"/>
    <property type="match status" value="1"/>
</dbReference>
<evidence type="ECO:0000313" key="13">
    <source>
        <dbReference type="Proteomes" id="UP000586704"/>
    </source>
</evidence>
<dbReference type="InterPro" id="IPR038683">
    <property type="entry name" value="IL17RA/B_FnIII-like_1_sf"/>
</dbReference>
<evidence type="ECO:0000256" key="8">
    <source>
        <dbReference type="ARBA" id="ARBA00023180"/>
    </source>
</evidence>
<keyword evidence="3 10" id="KW-0812">Transmembrane</keyword>
<evidence type="ECO:0000256" key="5">
    <source>
        <dbReference type="ARBA" id="ARBA00022989"/>
    </source>
</evidence>
<accession>A0A7L4N2D2</accession>
<evidence type="ECO:0000256" key="6">
    <source>
        <dbReference type="ARBA" id="ARBA00023136"/>
    </source>
</evidence>
<dbReference type="InterPro" id="IPR032356">
    <property type="entry name" value="IL17R_A/B_N"/>
</dbReference>
<dbReference type="AlphaFoldDB" id="A0A7L4N2D2"/>
<dbReference type="OrthoDB" id="5915222at2759"/>
<protein>
    <submittedName>
        <fullName evidence="12">I17RA protein</fullName>
    </submittedName>
</protein>
<dbReference type="FunFam" id="3.40.50.11530:FF:000002">
    <property type="entry name" value="Interleukin 17 receptor A"/>
    <property type="match status" value="1"/>
</dbReference>
<keyword evidence="13" id="KW-1185">Reference proteome</keyword>
<evidence type="ECO:0000256" key="4">
    <source>
        <dbReference type="ARBA" id="ARBA00022729"/>
    </source>
</evidence>
<dbReference type="InterPro" id="IPR043046">
    <property type="entry name" value="IL17RA/B_FnIII-like_2_sf"/>
</dbReference>
<evidence type="ECO:0000256" key="2">
    <source>
        <dbReference type="ARBA" id="ARBA00022475"/>
    </source>
</evidence>
<evidence type="ECO:0000256" key="9">
    <source>
        <dbReference type="SAM" id="MobiDB-lite"/>
    </source>
</evidence>
<dbReference type="Pfam" id="PF08357">
    <property type="entry name" value="SEFIR"/>
    <property type="match status" value="1"/>
</dbReference>
<evidence type="ECO:0000256" key="10">
    <source>
        <dbReference type="SAM" id="Phobius"/>
    </source>
</evidence>
<dbReference type="PANTHER" id="PTHR15583">
    <property type="entry name" value="INTERLEUKIN-17 RECEPTOR"/>
    <property type="match status" value="1"/>
</dbReference>
<keyword evidence="6 10" id="KW-0472">Membrane</keyword>
<feature type="domain" description="SEFIR" evidence="11">
    <location>
        <begin position="312"/>
        <end position="468"/>
    </location>
</feature>
<dbReference type="GO" id="GO:0005886">
    <property type="term" value="C:plasma membrane"/>
    <property type="evidence" value="ECO:0007669"/>
    <property type="project" value="UniProtKB-SubCell"/>
</dbReference>
<organism evidence="12 13">
    <name type="scientific">Ceyx cyanopectus</name>
    <name type="common">Indigo-banded kingfisher</name>
    <dbReference type="NCBI Taxonomy" id="390723"/>
    <lineage>
        <taxon>Eukaryota</taxon>
        <taxon>Metazoa</taxon>
        <taxon>Chordata</taxon>
        <taxon>Craniata</taxon>
        <taxon>Vertebrata</taxon>
        <taxon>Euteleostomi</taxon>
        <taxon>Archelosauria</taxon>
        <taxon>Archosauria</taxon>
        <taxon>Dinosauria</taxon>
        <taxon>Saurischia</taxon>
        <taxon>Theropoda</taxon>
        <taxon>Coelurosauria</taxon>
        <taxon>Aves</taxon>
        <taxon>Neognathae</taxon>
        <taxon>Neoaves</taxon>
        <taxon>Telluraves</taxon>
        <taxon>Coraciimorphae</taxon>
        <taxon>Coraciiformes</taxon>
        <taxon>Alcedinidae</taxon>
        <taxon>Ceyx</taxon>
    </lineage>
</organism>
<keyword evidence="2" id="KW-1003">Cell membrane</keyword>
<dbReference type="InterPro" id="IPR039465">
    <property type="entry name" value="IL-17_rcpt-like"/>
</dbReference>
<comment type="caution">
    <text evidence="12">The sequence shown here is derived from an EMBL/GenBank/DDBJ whole genome shotgun (WGS) entry which is preliminary data.</text>
</comment>
<keyword evidence="8" id="KW-0325">Glycoprotein</keyword>
<dbReference type="Proteomes" id="UP000586704">
    <property type="component" value="Unassembled WGS sequence"/>
</dbReference>
<feature type="region of interest" description="Disordered" evidence="9">
    <location>
        <begin position="720"/>
        <end position="761"/>
    </location>
</feature>
<dbReference type="EMBL" id="VYZU01020351">
    <property type="protein sequence ID" value="NXY83208.1"/>
    <property type="molecule type" value="Genomic_DNA"/>
</dbReference>
<evidence type="ECO:0000259" key="11">
    <source>
        <dbReference type="PROSITE" id="PS51534"/>
    </source>
</evidence>
<gene>
    <name evidence="12" type="primary">Il17ra</name>
    <name evidence="12" type="ORF">CEYCYA_R07372</name>
</gene>
<dbReference type="Gene3D" id="2.60.40.2150">
    <property type="entry name" value="Interleukin-17 receptor A/B, fibronectin-III-like domain 2"/>
    <property type="match status" value="1"/>
</dbReference>
<dbReference type="Gene3D" id="3.40.50.11530">
    <property type="match status" value="1"/>
</dbReference>
<dbReference type="GO" id="GO:0030368">
    <property type="term" value="F:interleukin-17 receptor activity"/>
    <property type="evidence" value="ECO:0007669"/>
    <property type="project" value="InterPro"/>
</dbReference>
<keyword evidence="4" id="KW-0732">Signal</keyword>
<evidence type="ECO:0000256" key="3">
    <source>
        <dbReference type="ARBA" id="ARBA00022692"/>
    </source>
</evidence>
<comment type="subcellular location">
    <subcellularLocation>
        <location evidence="1">Cell membrane</location>
        <topology evidence="1">Single-pass type I membrane protein</topology>
    </subcellularLocation>
</comment>